<evidence type="ECO:0000256" key="1">
    <source>
        <dbReference type="SAM" id="MobiDB-lite"/>
    </source>
</evidence>
<dbReference type="RefSeq" id="XP_007664216.1">
    <property type="nucleotide sequence ID" value="XM_007666026.4"/>
</dbReference>
<dbReference type="CTD" id="608"/>
<dbReference type="InterPro" id="IPR022320">
    <property type="entry name" value="TNFR_17"/>
</dbReference>
<dbReference type="PANTHER" id="PTHR20437:SF0">
    <property type="entry name" value="TUMOR NECROSIS FACTOR RECEPTOR SUPERFAMILY MEMBER 17"/>
    <property type="match status" value="1"/>
</dbReference>
<dbReference type="CDD" id="cd13414">
    <property type="entry name" value="TNFRSF17"/>
    <property type="match status" value="1"/>
</dbReference>
<reference evidence="4" key="3">
    <citation type="submission" date="2025-09" db="UniProtKB">
        <authorList>
            <consortium name="Ensembl"/>
        </authorList>
    </citation>
    <scope>IDENTIFICATION</scope>
    <source>
        <strain evidence="4">Glennie</strain>
    </source>
</reference>
<evidence type="ECO:0000313" key="5">
    <source>
        <dbReference type="Proteomes" id="UP000002279"/>
    </source>
</evidence>
<feature type="domain" description="BCMA TALL-1 binding" evidence="3">
    <location>
        <begin position="8"/>
        <end position="43"/>
    </location>
</feature>
<proteinExistence type="predicted"/>
<dbReference type="InterPro" id="IPR043521">
    <property type="entry name" value="TNFR_13C/17"/>
</dbReference>
<dbReference type="PANTHER" id="PTHR20437">
    <property type="entry name" value="TUMOR NECROSIS FACTOR RECEPTOR SUBFAMILY MEMBER 13/17"/>
    <property type="match status" value="1"/>
</dbReference>
<dbReference type="AlphaFoldDB" id="A0A6I8NCP4"/>
<reference evidence="4 5" key="1">
    <citation type="journal article" date="2008" name="Nature">
        <title>Genome analysis of the platypus reveals unique signatures of evolution.</title>
        <authorList>
            <person name="Warren W.C."/>
            <person name="Hillier L.W."/>
            <person name="Marshall Graves J.A."/>
            <person name="Birney E."/>
            <person name="Ponting C.P."/>
            <person name="Grutzner F."/>
            <person name="Belov K."/>
            <person name="Miller W."/>
            <person name="Clarke L."/>
            <person name="Chinwalla A.T."/>
            <person name="Yang S.P."/>
            <person name="Heger A."/>
            <person name="Locke D.P."/>
            <person name="Miethke P."/>
            <person name="Waters P.D."/>
            <person name="Veyrunes F."/>
            <person name="Fulton L."/>
            <person name="Fulton B."/>
            <person name="Graves T."/>
            <person name="Wallis J."/>
            <person name="Puente X.S."/>
            <person name="Lopez-Otin C."/>
            <person name="Ordonez G.R."/>
            <person name="Eichler E.E."/>
            <person name="Chen L."/>
            <person name="Cheng Z."/>
            <person name="Deakin J.E."/>
            <person name="Alsop A."/>
            <person name="Thompson K."/>
            <person name="Kirby P."/>
            <person name="Papenfuss A.T."/>
            <person name="Wakefield M.J."/>
            <person name="Olender T."/>
            <person name="Lancet D."/>
            <person name="Huttley G.A."/>
            <person name="Smit A.F."/>
            <person name="Pask A."/>
            <person name="Temple-Smith P."/>
            <person name="Batzer M.A."/>
            <person name="Walker J.A."/>
            <person name="Konkel M.K."/>
            <person name="Harris R.S."/>
            <person name="Whittington C.M."/>
            <person name="Wong E.S."/>
            <person name="Gemmell N.J."/>
            <person name="Buschiazzo E."/>
            <person name="Vargas Jentzsch I.M."/>
            <person name="Merkel A."/>
            <person name="Schmitz J."/>
            <person name="Zemann A."/>
            <person name="Churakov G."/>
            <person name="Kriegs J.O."/>
            <person name="Brosius J."/>
            <person name="Murchison E.P."/>
            <person name="Sachidanandam R."/>
            <person name="Smith C."/>
            <person name="Hannon G.J."/>
            <person name="Tsend-Ayush E."/>
            <person name="McMillan D."/>
            <person name="Attenborough R."/>
            <person name="Rens W."/>
            <person name="Ferguson-Smith M."/>
            <person name="Lefevre C.M."/>
            <person name="Sharp J.A."/>
            <person name="Nicholas K.R."/>
            <person name="Ray D.A."/>
            <person name="Kube M."/>
            <person name="Reinhardt R."/>
            <person name="Pringle T.H."/>
            <person name="Taylor J."/>
            <person name="Jones R.C."/>
            <person name="Nixon B."/>
            <person name="Dacheux J.L."/>
            <person name="Niwa H."/>
            <person name="Sekita Y."/>
            <person name="Huang X."/>
            <person name="Stark A."/>
            <person name="Kheradpour P."/>
            <person name="Kellis M."/>
            <person name="Flicek P."/>
            <person name="Chen Y."/>
            <person name="Webber C."/>
            <person name="Hardison R."/>
            <person name="Nelson J."/>
            <person name="Hallsworth-Pepin K."/>
            <person name="Delehaunty K."/>
            <person name="Markovic C."/>
            <person name="Minx P."/>
            <person name="Feng Y."/>
            <person name="Kremitzki C."/>
            <person name="Mitreva M."/>
            <person name="Glasscock J."/>
            <person name="Wylie T."/>
            <person name="Wohldmann P."/>
            <person name="Thiru P."/>
            <person name="Nhan M.N."/>
            <person name="Pohl C.S."/>
            <person name="Smith S.M."/>
            <person name="Hou S."/>
            <person name="Nefedov M."/>
            <person name="de Jong P.J."/>
            <person name="Renfree M.B."/>
            <person name="Mardis E.R."/>
            <person name="Wilson R.K."/>
        </authorList>
    </citation>
    <scope>NUCLEOTIDE SEQUENCE [LARGE SCALE GENOMIC DNA]</scope>
    <source>
        <strain evidence="4 5">Glennie</strain>
    </source>
</reference>
<dbReference type="Ensembl" id="ENSOANT00000061493.1">
    <property type="protein sequence ID" value="ENSOANP00000038988.1"/>
    <property type="gene ID" value="ENSOANG00000043912.1"/>
</dbReference>
<dbReference type="OMA" id="CHLRCSN"/>
<reference evidence="4" key="2">
    <citation type="submission" date="2025-08" db="UniProtKB">
        <authorList>
            <consortium name="Ensembl"/>
        </authorList>
    </citation>
    <scope>IDENTIFICATION</scope>
    <source>
        <strain evidence="4">Glennie</strain>
    </source>
</reference>
<dbReference type="GeneTree" id="ENSGT00940000154485"/>
<dbReference type="Gene3D" id="4.10.1290.10">
    <property type="entry name" value="Tumor necrosis factor receptor superfamily"/>
    <property type="match status" value="1"/>
</dbReference>
<dbReference type="Pfam" id="PF09257">
    <property type="entry name" value="BCMA-Tall_bind"/>
    <property type="match status" value="1"/>
</dbReference>
<keyword evidence="2" id="KW-0472">Membrane</keyword>
<dbReference type="InParanoid" id="A0A6I8NCP4"/>
<keyword evidence="2" id="KW-1133">Transmembrane helix</keyword>
<evidence type="ECO:0000259" key="3">
    <source>
        <dbReference type="Pfam" id="PF09257"/>
    </source>
</evidence>
<dbReference type="PRINTS" id="PR01967">
    <property type="entry name" value="TNFACTORR17"/>
</dbReference>
<feature type="region of interest" description="Disordered" evidence="1">
    <location>
        <begin position="86"/>
        <end position="119"/>
    </location>
</feature>
<dbReference type="OrthoDB" id="9894478at2759"/>
<organism evidence="4 5">
    <name type="scientific">Ornithorhynchus anatinus</name>
    <name type="common">Duckbill platypus</name>
    <dbReference type="NCBI Taxonomy" id="9258"/>
    <lineage>
        <taxon>Eukaryota</taxon>
        <taxon>Metazoa</taxon>
        <taxon>Chordata</taxon>
        <taxon>Craniata</taxon>
        <taxon>Vertebrata</taxon>
        <taxon>Euteleostomi</taxon>
        <taxon>Mammalia</taxon>
        <taxon>Monotremata</taxon>
        <taxon>Ornithorhynchidae</taxon>
        <taxon>Ornithorhynchus</taxon>
    </lineage>
</organism>
<gene>
    <name evidence="4" type="primary">TNFRSF17</name>
</gene>
<dbReference type="GeneID" id="100087023"/>
<name>A0A6I8NCP4_ORNAN</name>
<dbReference type="FunCoup" id="A0A6I8NCP4">
    <property type="interactions" value="526"/>
</dbReference>
<dbReference type="Bgee" id="ENSOANG00000043912">
    <property type="expression patterns" value="Expressed in liver and 2 other cell types or tissues"/>
</dbReference>
<dbReference type="GO" id="GO:0038023">
    <property type="term" value="F:signaling receptor activity"/>
    <property type="evidence" value="ECO:0007669"/>
    <property type="project" value="InterPro"/>
</dbReference>
<keyword evidence="5" id="KW-1185">Reference proteome</keyword>
<dbReference type="GO" id="GO:0033209">
    <property type="term" value="P:tumor necrosis factor-mediated signaling pathway"/>
    <property type="evidence" value="ECO:0007669"/>
    <property type="project" value="InterPro"/>
</dbReference>
<evidence type="ECO:0000256" key="2">
    <source>
        <dbReference type="SAM" id="Phobius"/>
    </source>
</evidence>
<dbReference type="InterPro" id="IPR015337">
    <property type="entry name" value="BCMA_Tall-1-bd"/>
</dbReference>
<protein>
    <submittedName>
        <fullName evidence="4">TNF receptor superfamily member 17</fullName>
    </submittedName>
</protein>
<keyword evidence="2" id="KW-0812">Transmembrane</keyword>
<dbReference type="Proteomes" id="UP000002279">
    <property type="component" value="Chromosome 2"/>
</dbReference>
<dbReference type="SUPFAM" id="SSF57586">
    <property type="entry name" value="TNF receptor-like"/>
    <property type="match status" value="1"/>
</dbReference>
<accession>A0A6I8NCP4</accession>
<feature type="transmembrane region" description="Helical" evidence="2">
    <location>
        <begin position="54"/>
        <end position="76"/>
    </location>
</feature>
<evidence type="ECO:0000313" key="4">
    <source>
        <dbReference type="Ensembl" id="ENSOANP00000038988.1"/>
    </source>
</evidence>
<dbReference type="KEGG" id="oaa:100087023"/>
<sequence>MIQMVQQCFKNEYFDNLLQACKPCHLRCPKSPPLVCQSYCAASATASVKITDEILWICLGMGAVLSLTVFVLTFLFKKMSQEQTKEELKNTGESGVESQDPAKAAVPNGAKEDEASVPLRAGTATKVTVEECTCEECNSGNPKEASQTSFPLPATQEGATVLVTTKTNDCYKGGPGPGSDTFSGIWESALLHHQ</sequence>